<reference evidence="1 2" key="1">
    <citation type="journal article" date="2018" name="Sci. Rep.">
        <title>Genomic signatures of local adaptation to the degree of environmental predictability in rotifers.</title>
        <authorList>
            <person name="Franch-Gras L."/>
            <person name="Hahn C."/>
            <person name="Garcia-Roger E.M."/>
            <person name="Carmona M.J."/>
            <person name="Serra M."/>
            <person name="Gomez A."/>
        </authorList>
    </citation>
    <scope>NUCLEOTIDE SEQUENCE [LARGE SCALE GENOMIC DNA]</scope>
    <source>
        <strain evidence="1">HYR1</strain>
    </source>
</reference>
<sequence>MVVFGLWLSKNKPVYEVFISKSIENLYDKKDNIIRFREKNFFLRIQSIIMDLPAKAAVLQTKQFNGEFGCINCYHPGEWSKSLHKRIYTPKDMKIRSNNEFRSMAHLAKISNETIFGIKGETPLLNVLDLPVQAPLDYMHLILQGHGKWLLRQYFFSDKSNDFYIGNNLERINRLLKCQKVPHTTSRRIKHVDSKLQLKSNAIKIFLFYQMVPLLINILPNSYFYMLSSYIFAIRYLYEPIENTEILSVVETILEKYVDQLDDNFGKYAYDFTVHAQLHLTDQVRNHGPLQCHSQFVFENLFDFCHNQLLPPFESQKMSGNLFEKFSIKFGKNLVENIVKSDRVLTNRKVYHSKNYNRKGETNSFTKFVNFVPFNSVLPKSCGLFYEFVEKHFSHFYDIIDVKNFKKEFVVINCSQIKSCFFPIRSHEKIISLDLIRFSNEILTGVALSSPSCSEFAQNEVLRALSKHPNGIKKNVIAHFFNSTGHKSSKMTKITYLVSMKIT</sequence>
<evidence type="ECO:0000313" key="2">
    <source>
        <dbReference type="Proteomes" id="UP000276133"/>
    </source>
</evidence>
<protein>
    <submittedName>
        <fullName evidence="1">Uncharacterized protein</fullName>
    </submittedName>
</protein>
<proteinExistence type="predicted"/>
<evidence type="ECO:0000313" key="1">
    <source>
        <dbReference type="EMBL" id="RNA38317.1"/>
    </source>
</evidence>
<name>A0A3M7SRU0_BRAPC</name>
<dbReference type="AlphaFoldDB" id="A0A3M7SRU0"/>
<accession>A0A3M7SRU0</accession>
<dbReference type="Proteomes" id="UP000276133">
    <property type="component" value="Unassembled WGS sequence"/>
</dbReference>
<dbReference type="PANTHER" id="PTHR46579">
    <property type="entry name" value="F5/8 TYPE C DOMAIN-CONTAINING PROTEIN-RELATED"/>
    <property type="match status" value="1"/>
</dbReference>
<keyword evidence="2" id="KW-1185">Reference proteome</keyword>
<dbReference type="OrthoDB" id="6502094at2759"/>
<dbReference type="EMBL" id="REGN01000891">
    <property type="protein sequence ID" value="RNA38317.1"/>
    <property type="molecule type" value="Genomic_DNA"/>
</dbReference>
<comment type="caution">
    <text evidence="1">The sequence shown here is derived from an EMBL/GenBank/DDBJ whole genome shotgun (WGS) entry which is preliminary data.</text>
</comment>
<gene>
    <name evidence="1" type="ORF">BpHYR1_041584</name>
</gene>
<organism evidence="1 2">
    <name type="scientific">Brachionus plicatilis</name>
    <name type="common">Marine rotifer</name>
    <name type="synonym">Brachionus muelleri</name>
    <dbReference type="NCBI Taxonomy" id="10195"/>
    <lineage>
        <taxon>Eukaryota</taxon>
        <taxon>Metazoa</taxon>
        <taxon>Spiralia</taxon>
        <taxon>Gnathifera</taxon>
        <taxon>Rotifera</taxon>
        <taxon>Eurotatoria</taxon>
        <taxon>Monogononta</taxon>
        <taxon>Pseudotrocha</taxon>
        <taxon>Ploima</taxon>
        <taxon>Brachionidae</taxon>
        <taxon>Brachionus</taxon>
    </lineage>
</organism>
<dbReference type="PANTHER" id="PTHR46579:SF1">
    <property type="entry name" value="F5_8 TYPE C DOMAIN-CONTAINING PROTEIN"/>
    <property type="match status" value="1"/>
</dbReference>